<feature type="region of interest" description="Disordered" evidence="1">
    <location>
        <begin position="22"/>
        <end position="74"/>
    </location>
</feature>
<evidence type="ECO:0000313" key="2">
    <source>
        <dbReference type="EMBL" id="KEJ82621.1"/>
    </source>
</evidence>
<dbReference type="Proteomes" id="UP000053232">
    <property type="component" value="Unassembled WGS sequence"/>
</dbReference>
<dbReference type="EMBL" id="ARYC01010383">
    <property type="protein sequence ID" value="KEJ82621.1"/>
    <property type="molecule type" value="Genomic_DNA"/>
</dbReference>
<evidence type="ECO:0000256" key="1">
    <source>
        <dbReference type="SAM" id="MobiDB-lite"/>
    </source>
</evidence>
<gene>
    <name evidence="2" type="ORF">OXYTRIMIC_752</name>
</gene>
<feature type="compositionally biased region" description="Polar residues" evidence="1">
    <location>
        <begin position="159"/>
        <end position="176"/>
    </location>
</feature>
<protein>
    <submittedName>
        <fullName evidence="2">Uncharacterized protein</fullName>
    </submittedName>
</protein>
<sequence length="176" mass="19263">MIQNGQYQPKFALKSCCNQIRQETSKSTGQKINPFNQNQSSSAQKNFFGAKPSNNQSKTQSKSSNNSKPVFKKAAALMHNSISGTIRNQYPQKASPFDNSEKILESGGESIQRIVHSSAANSSKGPIISQNLSSGSKFSHEGTGRGRGRGRSMVKIKQLQPQIKNQPSISSFTKKR</sequence>
<name>A0A073HZJ2_9SPIT</name>
<comment type="caution">
    <text evidence="2">The sequence shown here is derived from an EMBL/GenBank/DDBJ whole genome shotgun (WGS) entry which is preliminary data.</text>
</comment>
<feature type="compositionally biased region" description="Low complexity" evidence="1">
    <location>
        <begin position="51"/>
        <end position="69"/>
    </location>
</feature>
<feature type="compositionally biased region" description="Polar residues" evidence="1">
    <location>
        <begin position="22"/>
        <end position="45"/>
    </location>
</feature>
<proteinExistence type="predicted"/>
<keyword evidence="3" id="KW-1185">Reference proteome</keyword>
<accession>A0A073HZJ2</accession>
<organism evidence="2 3">
    <name type="scientific">Oxytricha trifallax</name>
    <dbReference type="NCBI Taxonomy" id="1172189"/>
    <lineage>
        <taxon>Eukaryota</taxon>
        <taxon>Sar</taxon>
        <taxon>Alveolata</taxon>
        <taxon>Ciliophora</taxon>
        <taxon>Intramacronucleata</taxon>
        <taxon>Spirotrichea</taxon>
        <taxon>Stichotrichia</taxon>
        <taxon>Sporadotrichida</taxon>
        <taxon>Oxytrichidae</taxon>
        <taxon>Oxytrichinae</taxon>
        <taxon>Oxytricha</taxon>
    </lineage>
</organism>
<dbReference type="AlphaFoldDB" id="A0A073HZJ2"/>
<reference evidence="3" key="1">
    <citation type="journal article" date="2014" name="Cell">
        <title>The Architecture of a Scrambled Genome Reveals Massive Levels of Genomic Rearrangement during Development.</title>
        <authorList>
            <person name="Chen X."/>
            <person name="Bracht J.R."/>
            <person name="Goldman A.D."/>
            <person name="Dolzhenko E."/>
            <person name="Clay D.M."/>
            <person name="Swart E.C."/>
            <person name="Perlman D.H."/>
            <person name="Doak T.G."/>
            <person name="Stuart A."/>
            <person name="Amemiya C.T."/>
            <person name="Sebra R.P."/>
            <person name="Landweber L.F."/>
        </authorList>
    </citation>
    <scope>NUCLEOTIDE SEQUENCE [LARGE SCALE GENOMIC DNA]</scope>
    <source>
        <strain evidence="3">JRB310</strain>
    </source>
</reference>
<feature type="region of interest" description="Disordered" evidence="1">
    <location>
        <begin position="118"/>
        <end position="176"/>
    </location>
</feature>
<feature type="compositionally biased region" description="Polar residues" evidence="1">
    <location>
        <begin position="118"/>
        <end position="137"/>
    </location>
</feature>
<evidence type="ECO:0000313" key="3">
    <source>
        <dbReference type="Proteomes" id="UP000053232"/>
    </source>
</evidence>